<name>A0A9J6QY49_9FIRM</name>
<accession>A0A9J6QY49</accession>
<evidence type="ECO:0000313" key="3">
    <source>
        <dbReference type="Proteomes" id="UP001065549"/>
    </source>
</evidence>
<dbReference type="SUPFAM" id="SSF53448">
    <property type="entry name" value="Nucleotide-diphospho-sugar transferases"/>
    <property type="match status" value="1"/>
</dbReference>
<dbReference type="AlphaFoldDB" id="A0A9J6QY49"/>
<sequence>MSIVIPTKDRSQYLKYFVEYIDTFATEELELIIQDNSEDNSEIELFLQNNSFKFLKYYHDATPMPIIDNSDLAIKHAKGKYICYMGDDDFISSYILCFVKKMDMDGIEAAVFNRASFNWPGVTYVKHKLKNLRIPKLDNSIKYLNVKTILNHCMHIGASRIENMPRVYHGIIKKECMDKVFEKAGTYFPGPSPDMANAIALCSVVKKHVYYGIPIVSSGTCPKSAGGLGAKHEHVGELRGKSFLPKDIEQRWDVKLPKVWTGETIYAQSAIEAMKALDMTEELKKFNYIYVYAAFRSFHGNLKEMINHKFNSIDRAKYGKYILEIFWLRVKSYIGNMFESKLGVSRGSVYDNVKNSKIAAQIVDDSIEAQKLKII</sequence>
<comment type="caution">
    <text evidence="2">The sequence shown here is derived from an EMBL/GenBank/DDBJ whole genome shotgun (WGS) entry which is preliminary data.</text>
</comment>
<feature type="domain" description="Glycosyltransferase 2-like" evidence="1">
    <location>
        <begin position="2"/>
        <end position="150"/>
    </location>
</feature>
<dbReference type="Pfam" id="PF00535">
    <property type="entry name" value="Glycos_transf_2"/>
    <property type="match status" value="1"/>
</dbReference>
<proteinExistence type="predicted"/>
<organism evidence="2 3">
    <name type="scientific">Hominibacterium faecale</name>
    <dbReference type="NCBI Taxonomy" id="2839743"/>
    <lineage>
        <taxon>Bacteria</taxon>
        <taxon>Bacillati</taxon>
        <taxon>Bacillota</taxon>
        <taxon>Clostridia</taxon>
        <taxon>Peptostreptococcales</taxon>
        <taxon>Anaerovoracaceae</taxon>
        <taxon>Hominibacterium</taxon>
    </lineage>
</organism>
<dbReference type="Gene3D" id="3.90.550.10">
    <property type="entry name" value="Spore Coat Polysaccharide Biosynthesis Protein SpsA, Chain A"/>
    <property type="match status" value="1"/>
</dbReference>
<evidence type="ECO:0000313" key="2">
    <source>
        <dbReference type="EMBL" id="MCU7380412.1"/>
    </source>
</evidence>
<dbReference type="RefSeq" id="WP_269478712.1">
    <property type="nucleotide sequence ID" value="NZ_JAOSHN010000009.1"/>
</dbReference>
<gene>
    <name evidence="2" type="ORF">OBO34_19045</name>
</gene>
<dbReference type="InterPro" id="IPR029044">
    <property type="entry name" value="Nucleotide-diphossugar_trans"/>
</dbReference>
<keyword evidence="3" id="KW-1185">Reference proteome</keyword>
<evidence type="ECO:0000259" key="1">
    <source>
        <dbReference type="Pfam" id="PF00535"/>
    </source>
</evidence>
<dbReference type="Proteomes" id="UP001065549">
    <property type="component" value="Unassembled WGS sequence"/>
</dbReference>
<protein>
    <submittedName>
        <fullName evidence="2">Glycosyltransferase</fullName>
    </submittedName>
</protein>
<reference evidence="2" key="1">
    <citation type="submission" date="2022-09" db="EMBL/GenBank/DDBJ databases">
        <title>Culturomic study of gut microbiota in children with autism spectrum disorder.</title>
        <authorList>
            <person name="Efimov B.A."/>
            <person name="Chaplin A.V."/>
            <person name="Sokolova S.R."/>
            <person name="Pikina A.P."/>
            <person name="Korzhanova M."/>
            <person name="Belova V."/>
            <person name="Korostin D."/>
        </authorList>
    </citation>
    <scope>NUCLEOTIDE SEQUENCE</scope>
    <source>
        <strain evidence="2">ASD5510</strain>
    </source>
</reference>
<dbReference type="CDD" id="cd00761">
    <property type="entry name" value="Glyco_tranf_GTA_type"/>
    <property type="match status" value="1"/>
</dbReference>
<dbReference type="EMBL" id="JAOSHN010000009">
    <property type="protein sequence ID" value="MCU7380412.1"/>
    <property type="molecule type" value="Genomic_DNA"/>
</dbReference>
<dbReference type="InterPro" id="IPR001173">
    <property type="entry name" value="Glyco_trans_2-like"/>
</dbReference>